<dbReference type="InterPro" id="IPR005212">
    <property type="entry name" value="EvaA-like"/>
</dbReference>
<dbReference type="InterPro" id="IPR038153">
    <property type="entry name" value="EvaA-like_sf"/>
</dbReference>
<sequence>MITDLPLAANGPALPARFTESASARPNGATAGGALAWLADRRRAYTFEVARVPFDRLDDWAFDPETGDLGHRSGRFFTIGGLRVSTGEGWVRQWDQPIIHQPEIGVLGFLVKEIDGLLHVLMQAKMEPGNANVVQLSPTVQATRSNQRRVHRGSGVRHLEYFTDPQRARVLVDSLQSEQGSWFLGKRNRNIVVETTEDVPEHDDYRWLTIGEIQELLRLDDTVNMDARTVLACLPFARPTGAPPTGAHSTFRAALRRSMDPGEGSRHTMGEVLSWFTDATVRHEVNARPVPLNEVKGWVRTPEAISHEEGRYFSVVGARVTAGSREVGSWTQPLLAPHGMGLTALLVRNIGGVLHVLLHARPEGGHPHGVELAPTVQCTPDNYLEWPKEARPRFLDYVERVPGDRVRFDAVQSEEGGRFQWARSRYTVIDAEDDVPVAESEDYRWLTLHQVGRLLRHSRYLNVQARSLIACLHSLW</sequence>
<dbReference type="Pfam" id="PF03559">
    <property type="entry name" value="Hexose_dehydrat"/>
    <property type="match status" value="2"/>
</dbReference>
<keyword evidence="3" id="KW-1185">Reference proteome</keyword>
<protein>
    <submittedName>
        <fullName evidence="2">NDP-hexose 2,3-dehydratase</fullName>
    </submittedName>
</protein>
<dbReference type="Proteomes" id="UP000314251">
    <property type="component" value="Unassembled WGS sequence"/>
</dbReference>
<accession>A0A5N6AP74</accession>
<dbReference type="EMBL" id="VDLY02000002">
    <property type="protein sequence ID" value="KAB8169903.1"/>
    <property type="molecule type" value="Genomic_DNA"/>
</dbReference>
<dbReference type="Gene3D" id="3.90.79.40">
    <property type="entry name" value="EvaA sugar 2,3-dehydratase subunit"/>
    <property type="match status" value="2"/>
</dbReference>
<evidence type="ECO:0000313" key="3">
    <source>
        <dbReference type="Proteomes" id="UP000314251"/>
    </source>
</evidence>
<organism evidence="2 3">
    <name type="scientific">Streptomyces mimosae</name>
    <dbReference type="NCBI Taxonomy" id="2586635"/>
    <lineage>
        <taxon>Bacteria</taxon>
        <taxon>Bacillati</taxon>
        <taxon>Actinomycetota</taxon>
        <taxon>Actinomycetes</taxon>
        <taxon>Kitasatosporales</taxon>
        <taxon>Streptomycetaceae</taxon>
        <taxon>Streptomyces</taxon>
    </lineage>
</organism>
<reference evidence="2" key="1">
    <citation type="submission" date="2019-10" db="EMBL/GenBank/DDBJ databases">
        <title>Nonomuraea sp. nov., isolated from Phyllanthus amarus.</title>
        <authorList>
            <person name="Klykleung N."/>
            <person name="Tanasupawat S."/>
        </authorList>
    </citation>
    <scope>NUCLEOTIDE SEQUENCE [LARGE SCALE GENOMIC DNA]</scope>
    <source>
        <strain evidence="2">3MP-10</strain>
    </source>
</reference>
<gene>
    <name evidence="2" type="ORF">FH607_004135</name>
</gene>
<dbReference type="AlphaFoldDB" id="A0A5N6AP74"/>
<dbReference type="RefSeq" id="WP_139666196.1">
    <property type="nucleotide sequence ID" value="NZ_VDLY02000002.1"/>
</dbReference>
<name>A0A5N6AP74_9ACTN</name>
<feature type="domain" description="dTDP-4-dehydro-6-deoxy-alpha-D-glucopyranose 2,3-dehydratase" evidence="1">
    <location>
        <begin position="270"/>
        <end position="472"/>
    </location>
</feature>
<evidence type="ECO:0000259" key="1">
    <source>
        <dbReference type="Pfam" id="PF03559"/>
    </source>
</evidence>
<dbReference type="GO" id="GO:0016829">
    <property type="term" value="F:lyase activity"/>
    <property type="evidence" value="ECO:0007669"/>
    <property type="project" value="InterPro"/>
</dbReference>
<dbReference type="OrthoDB" id="9814961at2"/>
<comment type="caution">
    <text evidence="2">The sequence shown here is derived from an EMBL/GenBank/DDBJ whole genome shotgun (WGS) entry which is preliminary data.</text>
</comment>
<feature type="domain" description="dTDP-4-dehydro-6-deoxy-alpha-D-glucopyranose 2,3-dehydratase" evidence="1">
    <location>
        <begin position="35"/>
        <end position="234"/>
    </location>
</feature>
<evidence type="ECO:0000313" key="2">
    <source>
        <dbReference type="EMBL" id="KAB8169903.1"/>
    </source>
</evidence>
<proteinExistence type="predicted"/>